<evidence type="ECO:0000313" key="2">
    <source>
        <dbReference type="Proteomes" id="UP001223016"/>
    </source>
</evidence>
<dbReference type="PANTHER" id="PTHR35866:SF2">
    <property type="entry name" value="YKGJ FAMILY CYSTEINE CLUSTER PROTEIN"/>
    <property type="match status" value="1"/>
</dbReference>
<keyword evidence="2" id="KW-1185">Reference proteome</keyword>
<dbReference type="Proteomes" id="UP001223016">
    <property type="component" value="Unassembled WGS sequence"/>
</dbReference>
<dbReference type="InterPro" id="IPR005358">
    <property type="entry name" value="Puta_zinc/iron-chelating_dom"/>
</dbReference>
<dbReference type="Pfam" id="PF03692">
    <property type="entry name" value="CxxCxxCC"/>
    <property type="match status" value="1"/>
</dbReference>
<dbReference type="RefSeq" id="WP_201018486.1">
    <property type="nucleotide sequence ID" value="NZ_JAUQOO010000003.1"/>
</dbReference>
<reference evidence="1 2" key="1">
    <citation type="submission" date="2023-07" db="EMBL/GenBank/DDBJ databases">
        <title>Identification of four novel Pseudomonas species associated with bacterial leaf spot of cucurbits.</title>
        <authorList>
            <person name="Fullem K.R."/>
        </authorList>
    </citation>
    <scope>NUCLEOTIDE SEQUENCE [LARGE SCALE GENOMIC DNA]</scope>
    <source>
        <strain evidence="1 2">KFB 138</strain>
    </source>
</reference>
<evidence type="ECO:0000313" key="1">
    <source>
        <dbReference type="EMBL" id="MDO7926274.1"/>
    </source>
</evidence>
<dbReference type="EMBL" id="JAUQOO010000003">
    <property type="protein sequence ID" value="MDO7926274.1"/>
    <property type="molecule type" value="Genomic_DNA"/>
</dbReference>
<sequence>MGNNEVRFACNTCGVCCKGRLVPLTLGEARRWLERGHEVAVLLEAFDEFHWPGESDRFNHNAGRSVPVESGSHQINVTPIFAGNALTQCPNLDDQNRCGIYEERPLVCRIYPLEISPFIALDPAKKICPPEVWETGEVIFSDRVTDPVVLDQINESRRSDRNDVGAKVAICESMGMTVAAWKEDALAVYLPLGDELKTAIERFDLGQSKPGEVHWRVHIENENLRETLIKRGAHVDSGDSPDYIFYKL</sequence>
<protein>
    <submittedName>
        <fullName evidence="1">YkgJ family cysteine cluster protein</fullName>
    </submittedName>
</protein>
<proteinExistence type="predicted"/>
<accession>A0ABT9CLA9</accession>
<organism evidence="1 2">
    <name type="scientific">Pseudomonas serbiensis</name>
    <dbReference type="NCBI Taxonomy" id="3064350"/>
    <lineage>
        <taxon>Bacteria</taxon>
        <taxon>Pseudomonadati</taxon>
        <taxon>Pseudomonadota</taxon>
        <taxon>Gammaproteobacteria</taxon>
        <taxon>Pseudomonadales</taxon>
        <taxon>Pseudomonadaceae</taxon>
        <taxon>Pseudomonas</taxon>
    </lineage>
</organism>
<dbReference type="PANTHER" id="PTHR35866">
    <property type="entry name" value="PUTATIVE-RELATED"/>
    <property type="match status" value="1"/>
</dbReference>
<name>A0ABT9CLA9_9PSED</name>
<comment type="caution">
    <text evidence="1">The sequence shown here is derived from an EMBL/GenBank/DDBJ whole genome shotgun (WGS) entry which is preliminary data.</text>
</comment>
<gene>
    <name evidence="1" type="ORF">Q6A51_05745</name>
</gene>